<gene>
    <name evidence="12" type="primary">LOC107679193</name>
</gene>
<feature type="domain" description="EF-hand" evidence="11">
    <location>
        <begin position="571"/>
        <end position="606"/>
    </location>
</feature>
<dbReference type="GO" id="GO:0005509">
    <property type="term" value="F:calcium ion binding"/>
    <property type="evidence" value="ECO:0007669"/>
    <property type="project" value="InterPro"/>
</dbReference>
<dbReference type="Pfam" id="PF00648">
    <property type="entry name" value="Peptidase_C2"/>
    <property type="match status" value="1"/>
</dbReference>
<dbReference type="InterPro" id="IPR002048">
    <property type="entry name" value="EF_hand_dom"/>
</dbReference>
<dbReference type="SMART" id="SM00230">
    <property type="entry name" value="CysPc"/>
    <property type="match status" value="1"/>
</dbReference>
<dbReference type="InterPro" id="IPR022683">
    <property type="entry name" value="Calpain_III"/>
</dbReference>
<dbReference type="AlphaFoldDB" id="A0A671LE24"/>
<evidence type="ECO:0000256" key="8">
    <source>
        <dbReference type="PIRSR" id="PIRSR622684-1"/>
    </source>
</evidence>
<evidence type="ECO:0000256" key="5">
    <source>
        <dbReference type="ARBA" id="ARBA00022801"/>
    </source>
</evidence>
<reference evidence="12" key="1">
    <citation type="submission" date="2025-08" db="UniProtKB">
        <authorList>
            <consortium name="Ensembl"/>
        </authorList>
    </citation>
    <scope>IDENTIFICATION</scope>
</reference>
<dbReference type="PROSITE" id="PS00139">
    <property type="entry name" value="THIOL_PROTEASE_CYS"/>
    <property type="match status" value="1"/>
</dbReference>
<dbReference type="SUPFAM" id="SSF49758">
    <property type="entry name" value="Calpain large subunit, middle domain (domain III)"/>
    <property type="match status" value="1"/>
</dbReference>
<name>A0A671LE24_9TELE</name>
<dbReference type="Proteomes" id="UP000472260">
    <property type="component" value="Unassembled WGS sequence"/>
</dbReference>
<evidence type="ECO:0000259" key="10">
    <source>
        <dbReference type="PROSITE" id="PS50203"/>
    </source>
</evidence>
<dbReference type="Ensembl" id="ENSSANT00000018648.1">
    <property type="protein sequence ID" value="ENSSANP00000017461.1"/>
    <property type="gene ID" value="ENSSANG00000007036.1"/>
</dbReference>
<evidence type="ECO:0000259" key="11">
    <source>
        <dbReference type="PROSITE" id="PS50222"/>
    </source>
</evidence>
<dbReference type="CDD" id="cd00214">
    <property type="entry name" value="Calpain_III"/>
    <property type="match status" value="1"/>
</dbReference>
<dbReference type="GO" id="GO:0006508">
    <property type="term" value="P:proteolysis"/>
    <property type="evidence" value="ECO:0007669"/>
    <property type="project" value="UniProtKB-KW"/>
</dbReference>
<dbReference type="PRINTS" id="PR00704">
    <property type="entry name" value="CALPAIN"/>
</dbReference>
<dbReference type="SMART" id="SM00720">
    <property type="entry name" value="calpain_III"/>
    <property type="match status" value="1"/>
</dbReference>
<evidence type="ECO:0000313" key="13">
    <source>
        <dbReference type="Proteomes" id="UP000472260"/>
    </source>
</evidence>
<accession>A0A671LE24</accession>
<proteinExistence type="inferred from homology"/>
<dbReference type="CDD" id="cd00044">
    <property type="entry name" value="CysPc"/>
    <property type="match status" value="1"/>
</dbReference>
<sequence>MSFLPFFLAPVTAEGVGSFEQALHFQNQDFEALKQECLEGGYLFEDPCFPAEPPSLGFKELAPYSSKTRGVEWMRPTELCDDPQFIVGGASRTDICQGALGDCWLLAAIASLTLNERLLHRVVPHGQSFQDDYAGIFHFQFWQFGEWVDIVIDDRLPVRDGEIMFVHSAEGNEFWSALVEKAYAKLNGSYEALSGGSTTEGFEDFTGGVSEMYELRKAPRDLYRIISKALERGSLLGCSIDITSAFDMESVTFKKLVKGHAYSVTALKQVEFRDHTERLIRIRNPWGQVEWTGAWSDNSPEWDEIDPSEKDDLHLQMEDGEFWLSFSEFLQQFSRLEICNLTPDALSDDDLSHWNTIKFHGAWRRGSTAGGCRNHPNTFWINPQYKITLLEEDDDPEDEEVACSFLVALMQKDRRRYRHHGQDMHTIGFAIYEYAGCQNVHLKKDFFLKHSSSARSESFINLREVSTRLRLPPGEYIIIPSTFEPSKDADFVLRAEITEDDIDDSFKSLFAQLAGEDMEISVHELRTILNRVVSKHKDLKTDGFSMESCRTMVNLLDKDGSARLGLVEFQILWNKVRKLLVKFDIDKSGTMSSYEMRLAVESAGFKLNNRLNQILVAKYAENEVIDFDNFVCCLIKLEAMFSRCFFLYCMVALNIFFKHTQNALSQLGFHGLALPCRIFSEVGQRWNRNG</sequence>
<reference evidence="12" key="2">
    <citation type="submission" date="2025-09" db="UniProtKB">
        <authorList>
            <consortium name="Ensembl"/>
        </authorList>
    </citation>
    <scope>IDENTIFICATION</scope>
</reference>
<keyword evidence="3" id="KW-0479">Metal-binding</keyword>
<dbReference type="InterPro" id="IPR001300">
    <property type="entry name" value="Peptidase_C2_calpain_cat"/>
</dbReference>
<feature type="active site" evidence="8 9">
    <location>
        <position position="284"/>
    </location>
</feature>
<protein>
    <submittedName>
        <fullName evidence="12">Calpain-2 catalytic subunit-like</fullName>
    </submittedName>
</protein>
<keyword evidence="13" id="KW-1185">Reference proteome</keyword>
<feature type="domain" description="Calpain catalytic" evidence="10">
    <location>
        <begin position="43"/>
        <end position="342"/>
    </location>
</feature>
<keyword evidence="6 9" id="KW-0788">Thiol protease</keyword>
<dbReference type="InterPro" id="IPR033883">
    <property type="entry name" value="C2_III"/>
</dbReference>
<dbReference type="PANTHER" id="PTHR10183">
    <property type="entry name" value="CALPAIN"/>
    <property type="match status" value="1"/>
</dbReference>
<dbReference type="Gene3D" id="2.60.120.380">
    <property type="match status" value="1"/>
</dbReference>
<evidence type="ECO:0000256" key="2">
    <source>
        <dbReference type="ARBA" id="ARBA00022670"/>
    </source>
</evidence>
<evidence type="ECO:0000256" key="7">
    <source>
        <dbReference type="ARBA" id="ARBA00022837"/>
    </source>
</evidence>
<keyword evidence="5 9" id="KW-0378">Hydrolase</keyword>
<comment type="similarity">
    <text evidence="1">Belongs to the peptidase C2 family.</text>
</comment>
<dbReference type="PROSITE" id="PS50203">
    <property type="entry name" value="CALPAIN_CAT"/>
    <property type="match status" value="1"/>
</dbReference>
<dbReference type="InterPro" id="IPR018247">
    <property type="entry name" value="EF_Hand_1_Ca_BS"/>
</dbReference>
<dbReference type="PANTHER" id="PTHR10183:SF322">
    <property type="entry name" value="CALPAIN-11"/>
    <property type="match status" value="1"/>
</dbReference>
<dbReference type="PROSITE" id="PS00018">
    <property type="entry name" value="EF_HAND_1"/>
    <property type="match status" value="1"/>
</dbReference>
<dbReference type="InterPro" id="IPR038765">
    <property type="entry name" value="Papain-like_cys_pep_sf"/>
</dbReference>
<dbReference type="Pfam" id="PF01067">
    <property type="entry name" value="Calpain_III"/>
    <property type="match status" value="1"/>
</dbReference>
<dbReference type="SUPFAM" id="SSF47473">
    <property type="entry name" value="EF-hand"/>
    <property type="match status" value="1"/>
</dbReference>
<keyword evidence="2 9" id="KW-0645">Protease</keyword>
<keyword evidence="7" id="KW-0106">Calcium</keyword>
<evidence type="ECO:0000256" key="3">
    <source>
        <dbReference type="ARBA" id="ARBA00022723"/>
    </source>
</evidence>
<feature type="active site" evidence="8 9">
    <location>
        <position position="260"/>
    </location>
</feature>
<dbReference type="InterPro" id="IPR011992">
    <property type="entry name" value="EF-hand-dom_pair"/>
</dbReference>
<dbReference type="GO" id="GO:0004198">
    <property type="term" value="F:calcium-dependent cysteine-type endopeptidase activity"/>
    <property type="evidence" value="ECO:0007669"/>
    <property type="project" value="InterPro"/>
</dbReference>
<evidence type="ECO:0000256" key="6">
    <source>
        <dbReference type="ARBA" id="ARBA00022807"/>
    </source>
</evidence>
<dbReference type="Gene3D" id="3.90.70.10">
    <property type="entry name" value="Cysteine proteinases"/>
    <property type="match status" value="1"/>
</dbReference>
<dbReference type="InterPro" id="IPR000169">
    <property type="entry name" value="Pept_cys_AS"/>
</dbReference>
<dbReference type="GO" id="GO:0005737">
    <property type="term" value="C:cytoplasm"/>
    <property type="evidence" value="ECO:0007669"/>
    <property type="project" value="TreeGrafter"/>
</dbReference>
<evidence type="ECO:0000256" key="4">
    <source>
        <dbReference type="ARBA" id="ARBA00022737"/>
    </source>
</evidence>
<dbReference type="FunFam" id="2.60.120.380:FF:000001">
    <property type="entry name" value="Calpain-1 catalytic subunit"/>
    <property type="match status" value="1"/>
</dbReference>
<dbReference type="InterPro" id="IPR022682">
    <property type="entry name" value="Calpain_domain_III"/>
</dbReference>
<evidence type="ECO:0000256" key="1">
    <source>
        <dbReference type="ARBA" id="ARBA00007623"/>
    </source>
</evidence>
<keyword evidence="4" id="KW-0677">Repeat</keyword>
<dbReference type="InterPro" id="IPR036213">
    <property type="entry name" value="Calpain_III_sf"/>
</dbReference>
<dbReference type="PROSITE" id="PS50222">
    <property type="entry name" value="EF_HAND_2"/>
    <property type="match status" value="1"/>
</dbReference>
<feature type="active site" evidence="8 9">
    <location>
        <position position="103"/>
    </location>
</feature>
<dbReference type="SUPFAM" id="SSF54001">
    <property type="entry name" value="Cysteine proteinases"/>
    <property type="match status" value="1"/>
</dbReference>
<evidence type="ECO:0000313" key="12">
    <source>
        <dbReference type="Ensembl" id="ENSSANP00000017461.1"/>
    </source>
</evidence>
<organism evidence="12 13">
    <name type="scientific">Sinocyclocheilus anshuiensis</name>
    <dbReference type="NCBI Taxonomy" id="1608454"/>
    <lineage>
        <taxon>Eukaryota</taxon>
        <taxon>Metazoa</taxon>
        <taxon>Chordata</taxon>
        <taxon>Craniata</taxon>
        <taxon>Vertebrata</taxon>
        <taxon>Euteleostomi</taxon>
        <taxon>Actinopterygii</taxon>
        <taxon>Neopterygii</taxon>
        <taxon>Teleostei</taxon>
        <taxon>Ostariophysi</taxon>
        <taxon>Cypriniformes</taxon>
        <taxon>Cyprinidae</taxon>
        <taxon>Cyprininae</taxon>
        <taxon>Sinocyclocheilus</taxon>
    </lineage>
</organism>
<dbReference type="InterPro" id="IPR022684">
    <property type="entry name" value="Calpain_cysteine_protease"/>
</dbReference>
<evidence type="ECO:0000256" key="9">
    <source>
        <dbReference type="PROSITE-ProRule" id="PRU00239"/>
    </source>
</evidence>
<dbReference type="FunFam" id="3.90.70.10:FF:000001">
    <property type="entry name" value="Calpain-1 catalytic subunit"/>
    <property type="match status" value="1"/>
</dbReference>
<dbReference type="Gene3D" id="1.10.238.10">
    <property type="entry name" value="EF-hand"/>
    <property type="match status" value="1"/>
</dbReference>